<keyword evidence="1" id="KW-0732">Signal</keyword>
<keyword evidence="3" id="KW-1185">Reference proteome</keyword>
<protein>
    <recommendedName>
        <fullName evidence="4">Outer membrane lipoprotein BamD-like domain-containing protein</fullName>
    </recommendedName>
</protein>
<name>A0ABQ3B0A3_9GAMM</name>
<evidence type="ECO:0008006" key="4">
    <source>
        <dbReference type="Google" id="ProtNLM"/>
    </source>
</evidence>
<dbReference type="Proteomes" id="UP000619761">
    <property type="component" value="Unassembled WGS sequence"/>
</dbReference>
<evidence type="ECO:0000256" key="1">
    <source>
        <dbReference type="SAM" id="SignalP"/>
    </source>
</evidence>
<sequence length="235" mass="27153">MKKLLTSIFLLFISSQLAVAELDKNYLVQIDKMVAENQYEKALDAFRYYFKESRKESSLGAVRLSFCLSAWVSLGKIYPPAMSELILMSNERRNLLLAGKGNSETFQEYNAINRYIEKDNETLATFIAIEKDFPQQAASYHFFAKDLIINAKQYDLAKKYIDPIYEFENLRFLRESELSSSRKSKYAFANSQSDVVFEKNVSELIELANKIGMKDAADDIKRRYANYISLSPLKK</sequence>
<reference evidence="3" key="1">
    <citation type="journal article" date="2019" name="Int. J. Syst. Evol. Microbiol.">
        <title>The Global Catalogue of Microorganisms (GCM) 10K type strain sequencing project: providing services to taxonomists for standard genome sequencing and annotation.</title>
        <authorList>
            <consortium name="The Broad Institute Genomics Platform"/>
            <consortium name="The Broad Institute Genome Sequencing Center for Infectious Disease"/>
            <person name="Wu L."/>
            <person name="Ma J."/>
        </authorList>
    </citation>
    <scope>NUCLEOTIDE SEQUENCE [LARGE SCALE GENOMIC DNA]</scope>
    <source>
        <strain evidence="3">KCTC 32239</strain>
    </source>
</reference>
<proteinExistence type="predicted"/>
<evidence type="ECO:0000313" key="3">
    <source>
        <dbReference type="Proteomes" id="UP000619761"/>
    </source>
</evidence>
<dbReference type="RefSeq" id="WP_189417399.1">
    <property type="nucleotide sequence ID" value="NZ_BMYZ01000001.1"/>
</dbReference>
<evidence type="ECO:0000313" key="2">
    <source>
        <dbReference type="EMBL" id="GGY72016.1"/>
    </source>
</evidence>
<feature type="chain" id="PRO_5047438648" description="Outer membrane lipoprotein BamD-like domain-containing protein" evidence="1">
    <location>
        <begin position="21"/>
        <end position="235"/>
    </location>
</feature>
<comment type="caution">
    <text evidence="2">The sequence shown here is derived from an EMBL/GenBank/DDBJ whole genome shotgun (WGS) entry which is preliminary data.</text>
</comment>
<accession>A0ABQ3B0A3</accession>
<dbReference type="EMBL" id="BMYZ01000001">
    <property type="protein sequence ID" value="GGY72016.1"/>
    <property type="molecule type" value="Genomic_DNA"/>
</dbReference>
<organism evidence="2 3">
    <name type="scientific">Cellvibrio zantedeschiae</name>
    <dbReference type="NCBI Taxonomy" id="1237077"/>
    <lineage>
        <taxon>Bacteria</taxon>
        <taxon>Pseudomonadati</taxon>
        <taxon>Pseudomonadota</taxon>
        <taxon>Gammaproteobacteria</taxon>
        <taxon>Cellvibrionales</taxon>
        <taxon>Cellvibrionaceae</taxon>
        <taxon>Cellvibrio</taxon>
    </lineage>
</organism>
<gene>
    <name evidence="2" type="ORF">GCM10011613_16180</name>
</gene>
<feature type="signal peptide" evidence="1">
    <location>
        <begin position="1"/>
        <end position="20"/>
    </location>
</feature>